<dbReference type="VEuPathDB" id="FungiDB:BDV34DRAFT_151111"/>
<dbReference type="EMBL" id="ML734942">
    <property type="protein sequence ID" value="KAB8210370.1"/>
    <property type="molecule type" value="Genomic_DNA"/>
</dbReference>
<gene>
    <name evidence="1" type="ORF">BDV34DRAFT_151111</name>
</gene>
<dbReference type="AlphaFoldDB" id="A0A5N6E1V9"/>
<accession>A0A5N6E1V9</accession>
<keyword evidence="2" id="KW-1185">Reference proteome</keyword>
<evidence type="ECO:0000313" key="2">
    <source>
        <dbReference type="Proteomes" id="UP000326532"/>
    </source>
</evidence>
<organism evidence="1 2">
    <name type="scientific">Aspergillus parasiticus</name>
    <dbReference type="NCBI Taxonomy" id="5067"/>
    <lineage>
        <taxon>Eukaryota</taxon>
        <taxon>Fungi</taxon>
        <taxon>Dikarya</taxon>
        <taxon>Ascomycota</taxon>
        <taxon>Pezizomycotina</taxon>
        <taxon>Eurotiomycetes</taxon>
        <taxon>Eurotiomycetidae</taxon>
        <taxon>Eurotiales</taxon>
        <taxon>Aspergillaceae</taxon>
        <taxon>Aspergillus</taxon>
        <taxon>Aspergillus subgen. Circumdati</taxon>
    </lineage>
</organism>
<reference evidence="1 2" key="1">
    <citation type="submission" date="2019-04" db="EMBL/GenBank/DDBJ databases">
        <title>Fungal friends and foes A comparative genomics study of 23 Aspergillus species from section Flavi.</title>
        <authorList>
            <consortium name="DOE Joint Genome Institute"/>
            <person name="Kjaerbolling I."/>
            <person name="Vesth T.C."/>
            <person name="Frisvad J.C."/>
            <person name="Nybo J.L."/>
            <person name="Theobald S."/>
            <person name="Kildgaard S."/>
            <person name="Petersen T.I."/>
            <person name="Kuo A."/>
            <person name="Sato A."/>
            <person name="Lyhne E.K."/>
            <person name="Kogle M.E."/>
            <person name="Wiebenga A."/>
            <person name="Kun R.S."/>
            <person name="Lubbers R.J."/>
            <person name="Makela M.R."/>
            <person name="Barry K."/>
            <person name="Chovatia M."/>
            <person name="Clum A."/>
            <person name="Daum C."/>
            <person name="Haridas S."/>
            <person name="He G."/>
            <person name="LaButti K."/>
            <person name="Lipzen A."/>
            <person name="Mondo S."/>
            <person name="Pangilinan J."/>
            <person name="Riley R."/>
            <person name="Salamov A."/>
            <person name="Simmons B.A."/>
            <person name="Magnuson J.K."/>
            <person name="Henrissat B."/>
            <person name="Mortensen U.H."/>
            <person name="Larsen T.O."/>
            <person name="De vries R.P."/>
            <person name="Grigoriev I.V."/>
            <person name="Machida M."/>
            <person name="Baker S.E."/>
            <person name="Andersen M.R."/>
        </authorList>
    </citation>
    <scope>NUCLEOTIDE SEQUENCE [LARGE SCALE GENOMIC DNA]</scope>
    <source>
        <strain evidence="1 2">CBS 117618</strain>
    </source>
</reference>
<sequence length="74" mass="8097">MQVLVLPVMIASSSSPSIISKLSNELIRHCGTLHDTKTDNLISSNRDNLIAQRKGNKCLIIDLGLPNQGYNQAH</sequence>
<evidence type="ECO:0000313" key="1">
    <source>
        <dbReference type="EMBL" id="KAB8210370.1"/>
    </source>
</evidence>
<name>A0A5N6E1V9_ASPPA</name>
<dbReference type="Proteomes" id="UP000326532">
    <property type="component" value="Unassembled WGS sequence"/>
</dbReference>
<protein>
    <submittedName>
        <fullName evidence="1">Uncharacterized protein</fullName>
    </submittedName>
</protein>
<proteinExistence type="predicted"/>